<dbReference type="InterPro" id="IPR005829">
    <property type="entry name" value="Sugar_transporter_CS"/>
</dbReference>
<reference evidence="7 8" key="1">
    <citation type="journal article" date="2024" name="Chem. Sci.">
        <title>Discovery of megapolipeptins by genome mining of a Burkholderiales bacteria collection.</title>
        <authorList>
            <person name="Paulo B.S."/>
            <person name="Recchia M.J.J."/>
            <person name="Lee S."/>
            <person name="Fergusson C.H."/>
            <person name="Romanowski S.B."/>
            <person name="Hernandez A."/>
            <person name="Krull N."/>
            <person name="Liu D.Y."/>
            <person name="Cavanagh H."/>
            <person name="Bos A."/>
            <person name="Gray C.A."/>
            <person name="Murphy B.T."/>
            <person name="Linington R.G."/>
            <person name="Eustaquio A.S."/>
        </authorList>
    </citation>
    <scope>NUCLEOTIDE SEQUENCE [LARGE SCALE GENOMIC DNA]</scope>
    <source>
        <strain evidence="7 8">RL17-338-BIC-A</strain>
    </source>
</reference>
<evidence type="ECO:0000256" key="4">
    <source>
        <dbReference type="ARBA" id="ARBA00023136"/>
    </source>
</evidence>
<dbReference type="RefSeq" id="WP_408238240.1">
    <property type="nucleotide sequence ID" value="NZ_JAQQCF010000059.1"/>
</dbReference>
<feature type="transmembrane region" description="Helical" evidence="5">
    <location>
        <begin position="321"/>
        <end position="340"/>
    </location>
</feature>
<dbReference type="Proteomes" id="UP001629432">
    <property type="component" value="Unassembled WGS sequence"/>
</dbReference>
<dbReference type="SUPFAM" id="SSF103473">
    <property type="entry name" value="MFS general substrate transporter"/>
    <property type="match status" value="1"/>
</dbReference>
<dbReference type="PANTHER" id="PTHR23508">
    <property type="entry name" value="CARBOXYLIC ACID TRANSPORTER PROTEIN HOMOLOG"/>
    <property type="match status" value="1"/>
</dbReference>
<dbReference type="PROSITE" id="PS00216">
    <property type="entry name" value="SUGAR_TRANSPORT_1"/>
    <property type="match status" value="1"/>
</dbReference>
<feature type="transmembrane region" description="Helical" evidence="5">
    <location>
        <begin position="282"/>
        <end position="301"/>
    </location>
</feature>
<evidence type="ECO:0000256" key="1">
    <source>
        <dbReference type="ARBA" id="ARBA00004141"/>
    </source>
</evidence>
<feature type="transmembrane region" description="Helical" evidence="5">
    <location>
        <begin position="439"/>
        <end position="459"/>
    </location>
</feature>
<evidence type="ECO:0000259" key="6">
    <source>
        <dbReference type="PROSITE" id="PS50850"/>
    </source>
</evidence>
<evidence type="ECO:0000313" key="7">
    <source>
        <dbReference type="EMBL" id="MFM0642172.1"/>
    </source>
</evidence>
<dbReference type="PROSITE" id="PS00217">
    <property type="entry name" value="SUGAR_TRANSPORT_2"/>
    <property type="match status" value="1"/>
</dbReference>
<dbReference type="InterPro" id="IPR011701">
    <property type="entry name" value="MFS"/>
</dbReference>
<keyword evidence="4 5" id="KW-0472">Membrane</keyword>
<dbReference type="EMBL" id="JAQQCF010000059">
    <property type="protein sequence ID" value="MFM0642172.1"/>
    <property type="molecule type" value="Genomic_DNA"/>
</dbReference>
<feature type="transmembrane region" description="Helical" evidence="5">
    <location>
        <begin position="170"/>
        <end position="193"/>
    </location>
</feature>
<feature type="transmembrane region" description="Helical" evidence="5">
    <location>
        <begin position="113"/>
        <end position="132"/>
    </location>
</feature>
<gene>
    <name evidence="7" type="ORF">PQQ63_36405</name>
</gene>
<accession>A0ABW9E595</accession>
<feature type="transmembrane region" description="Helical" evidence="5">
    <location>
        <begin position="199"/>
        <end position="221"/>
    </location>
</feature>
<organism evidence="7 8">
    <name type="scientific">Paraburkholderia metrosideri</name>
    <dbReference type="NCBI Taxonomy" id="580937"/>
    <lineage>
        <taxon>Bacteria</taxon>
        <taxon>Pseudomonadati</taxon>
        <taxon>Pseudomonadota</taxon>
        <taxon>Betaproteobacteria</taxon>
        <taxon>Burkholderiales</taxon>
        <taxon>Burkholderiaceae</taxon>
        <taxon>Paraburkholderia</taxon>
    </lineage>
</organism>
<keyword evidence="8" id="KW-1185">Reference proteome</keyword>
<evidence type="ECO:0000256" key="5">
    <source>
        <dbReference type="SAM" id="Phobius"/>
    </source>
</evidence>
<feature type="transmembrane region" description="Helical" evidence="5">
    <location>
        <begin position="82"/>
        <end position="101"/>
    </location>
</feature>
<evidence type="ECO:0000313" key="8">
    <source>
        <dbReference type="Proteomes" id="UP001629432"/>
    </source>
</evidence>
<keyword evidence="2 5" id="KW-0812">Transmembrane</keyword>
<dbReference type="Pfam" id="PF07690">
    <property type="entry name" value="MFS_1"/>
    <property type="match status" value="1"/>
</dbReference>
<keyword evidence="3 5" id="KW-1133">Transmembrane helix</keyword>
<name>A0ABW9E595_9BURK</name>
<dbReference type="PANTHER" id="PTHR23508:SF10">
    <property type="entry name" value="CARBOXYLIC ACID TRANSPORTER PROTEIN HOMOLOG"/>
    <property type="match status" value="1"/>
</dbReference>
<comment type="subcellular location">
    <subcellularLocation>
        <location evidence="1">Membrane</location>
        <topology evidence="1">Multi-pass membrane protein</topology>
    </subcellularLocation>
</comment>
<dbReference type="PROSITE" id="PS50850">
    <property type="entry name" value="MFS"/>
    <property type="match status" value="1"/>
</dbReference>
<feature type="domain" description="Major facilitator superfamily (MFS) profile" evidence="6">
    <location>
        <begin position="47"/>
        <end position="463"/>
    </location>
</feature>
<evidence type="ECO:0000256" key="3">
    <source>
        <dbReference type="ARBA" id="ARBA00022989"/>
    </source>
</evidence>
<feature type="transmembrane region" description="Helical" evidence="5">
    <location>
        <begin position="414"/>
        <end position="433"/>
    </location>
</feature>
<comment type="caution">
    <text evidence="7">The sequence shown here is derived from an EMBL/GenBank/DDBJ whole genome shotgun (WGS) entry which is preliminary data.</text>
</comment>
<feature type="transmembrane region" description="Helical" evidence="5">
    <location>
        <begin position="138"/>
        <end position="158"/>
    </location>
</feature>
<evidence type="ECO:0000256" key="2">
    <source>
        <dbReference type="ARBA" id="ARBA00022692"/>
    </source>
</evidence>
<dbReference type="InterPro" id="IPR020846">
    <property type="entry name" value="MFS_dom"/>
</dbReference>
<dbReference type="CDD" id="cd17365">
    <property type="entry name" value="MFS_PcaK_like"/>
    <property type="match status" value="1"/>
</dbReference>
<sequence>MTQLDRIKSGNEPLLTNDVASSGTKPHTIDVVAFIDAQKFSLYQWAILLLCFLVLATDGFDAAAIGYIAPALIVKWGVSREALGPVMGAALIGLGMGALVAGPIADLIGRKTVLVMSVACFGLWSIAAAQAQSLGTLTALRLLTGLGLGAAMPNAMTLMSEYAPARIRAVVVNVMNCGFSLGLVIGGVGSAWLIPKFGWQSVLIAGGIGPLVLAVLLASLLPESVQFLVVRSKAPARIARTLGQIAPGARLEDCHFVVTHANPQLSRDESPFAMLLSQRYRLGTLMLWIGYFMALLIYYLLTNWLPTLMKDAGFSMRNAALMTSLFPLGGIVGNICVGWVMDRFDGARVIALTFGLTAVLVLVAGQTMGYPGTLGALLFLCGVLLIGAGTSMSALAVTFYPTHGRATGVSWMHGMGRPGGVAGAWIGAALMGMGWNLGAVFSLLAVPALAAACAVYAMAPRKSRRAVLVHEQPDRAR</sequence>
<feature type="transmembrane region" description="Helical" evidence="5">
    <location>
        <begin position="45"/>
        <end position="70"/>
    </location>
</feature>
<proteinExistence type="predicted"/>
<feature type="transmembrane region" description="Helical" evidence="5">
    <location>
        <begin position="349"/>
        <end position="370"/>
    </location>
</feature>
<dbReference type="InterPro" id="IPR036259">
    <property type="entry name" value="MFS_trans_sf"/>
</dbReference>
<feature type="transmembrane region" description="Helical" evidence="5">
    <location>
        <begin position="376"/>
        <end position="402"/>
    </location>
</feature>
<protein>
    <submittedName>
        <fullName evidence="7">MFS transporter</fullName>
    </submittedName>
</protein>
<dbReference type="Gene3D" id="1.20.1250.20">
    <property type="entry name" value="MFS general substrate transporter like domains"/>
    <property type="match status" value="1"/>
</dbReference>